<reference evidence="3 4" key="1">
    <citation type="journal article" date="2007" name="Appl. Environ. Microbiol.">
        <title>Genome sequence of the cellulolytic gliding bacterium Cytophaga hutchinsonii.</title>
        <authorList>
            <person name="Xie G."/>
            <person name="Bruce D.C."/>
            <person name="Challacombe J.F."/>
            <person name="Chertkov O."/>
            <person name="Detter J.C."/>
            <person name="Gilna P."/>
            <person name="Han C.S."/>
            <person name="Lucas S."/>
            <person name="Misra M."/>
            <person name="Myers G.L."/>
            <person name="Richardson P."/>
            <person name="Tapia R."/>
            <person name="Thayer N."/>
            <person name="Thompson L.S."/>
            <person name="Brettin T.S."/>
            <person name="Henrissat B."/>
            <person name="Wilson D.B."/>
            <person name="McBride M.J."/>
        </authorList>
    </citation>
    <scope>NUCLEOTIDE SEQUENCE [LARGE SCALE GENOMIC DNA]</scope>
    <source>
        <strain evidence="4">ATCC 33406 / DSM 1761 / CIP 103989 / NBRC 15051 / NCIMB 9469 / D465</strain>
    </source>
</reference>
<dbReference type="InterPro" id="IPR023393">
    <property type="entry name" value="START-like_dom_sf"/>
</dbReference>
<dbReference type="OrthoDB" id="9786557at2"/>
<dbReference type="KEGG" id="chu:CHU_1121"/>
<gene>
    <name evidence="3" type="ordered locus">CHU_1121</name>
</gene>
<dbReference type="RefSeq" id="WP_011584511.1">
    <property type="nucleotide sequence ID" value="NC_008255.1"/>
</dbReference>
<feature type="domain" description="Activator of Hsp90 ATPase homologue 1/2-like C-terminal" evidence="2">
    <location>
        <begin position="13"/>
        <end position="152"/>
    </location>
</feature>
<dbReference type="Gene3D" id="3.30.530.20">
    <property type="match status" value="1"/>
</dbReference>
<protein>
    <recommendedName>
        <fullName evidence="2">Activator of Hsp90 ATPase homologue 1/2-like C-terminal domain-containing protein</fullName>
    </recommendedName>
</protein>
<organism evidence="3 4">
    <name type="scientific">Cytophaga hutchinsonii (strain ATCC 33406 / DSM 1761 / CIP 103989 / NBRC 15051 / NCIMB 9469 / D465)</name>
    <dbReference type="NCBI Taxonomy" id="269798"/>
    <lineage>
        <taxon>Bacteria</taxon>
        <taxon>Pseudomonadati</taxon>
        <taxon>Bacteroidota</taxon>
        <taxon>Cytophagia</taxon>
        <taxon>Cytophagales</taxon>
        <taxon>Cytophagaceae</taxon>
        <taxon>Cytophaga</taxon>
    </lineage>
</organism>
<dbReference type="EMBL" id="CP000383">
    <property type="protein sequence ID" value="ABG58396.1"/>
    <property type="molecule type" value="Genomic_DNA"/>
</dbReference>
<evidence type="ECO:0000313" key="3">
    <source>
        <dbReference type="EMBL" id="ABG58396.1"/>
    </source>
</evidence>
<sequence length="162" mass="18391">MSSATTNSKIIHATRQHVYEALTQKEALEFWLAPDQMTGKIHDFDLSVGGGYTMSLFYTDNSIKGKTSGNEDRYTSTFIELQPYEKVVHSITFQSEKKEFEEAMIMEVFLEEKGKDVTNVTIFFKNIPAGITPEDNEAGTKESLDKLARYLENNNRSASEKK</sequence>
<dbReference type="Pfam" id="PF08327">
    <property type="entry name" value="AHSA1"/>
    <property type="match status" value="1"/>
</dbReference>
<evidence type="ECO:0000259" key="2">
    <source>
        <dbReference type="Pfam" id="PF08327"/>
    </source>
</evidence>
<dbReference type="Proteomes" id="UP000001822">
    <property type="component" value="Chromosome"/>
</dbReference>
<proteinExistence type="inferred from homology"/>
<dbReference type="AlphaFoldDB" id="A0A6N4SQ17"/>
<keyword evidence="4" id="KW-1185">Reference proteome</keyword>
<evidence type="ECO:0000256" key="1">
    <source>
        <dbReference type="ARBA" id="ARBA00006817"/>
    </source>
</evidence>
<accession>A0A6N4SQ17</accession>
<comment type="similarity">
    <text evidence="1">Belongs to the AHA1 family.</text>
</comment>
<evidence type="ECO:0000313" key="4">
    <source>
        <dbReference type="Proteomes" id="UP000001822"/>
    </source>
</evidence>
<dbReference type="CDD" id="cd08895">
    <property type="entry name" value="SRPBCC_CalC_Aha1-like_2"/>
    <property type="match status" value="1"/>
</dbReference>
<name>A0A6N4SQ17_CYTH3</name>
<dbReference type="InterPro" id="IPR013538">
    <property type="entry name" value="ASHA1/2-like_C"/>
</dbReference>
<dbReference type="SUPFAM" id="SSF55961">
    <property type="entry name" value="Bet v1-like"/>
    <property type="match status" value="1"/>
</dbReference>